<keyword evidence="2 5" id="KW-0812">Transmembrane</keyword>
<protein>
    <submittedName>
        <fullName evidence="7">Phosphatase PAP2 family protein</fullName>
    </submittedName>
</protein>
<reference evidence="7" key="1">
    <citation type="submission" date="2022-05" db="EMBL/GenBank/DDBJ databases">
        <title>Jatrophihabitans sp. SB3-54 whole genome sequence.</title>
        <authorList>
            <person name="Suh M.K."/>
            <person name="Eom M.K."/>
            <person name="Kim J.S."/>
            <person name="Kim H.S."/>
            <person name="Do H.E."/>
            <person name="Shin Y.K."/>
            <person name="Lee J.-S."/>
        </authorList>
    </citation>
    <scope>NUCLEOTIDE SEQUENCE</scope>
    <source>
        <strain evidence="7">SB3-54</strain>
    </source>
</reference>
<evidence type="ECO:0000256" key="4">
    <source>
        <dbReference type="ARBA" id="ARBA00023136"/>
    </source>
</evidence>
<feature type="transmembrane region" description="Helical" evidence="5">
    <location>
        <begin position="288"/>
        <end position="305"/>
    </location>
</feature>
<feature type="transmembrane region" description="Helical" evidence="5">
    <location>
        <begin position="196"/>
        <end position="214"/>
    </location>
</feature>
<evidence type="ECO:0000313" key="7">
    <source>
        <dbReference type="EMBL" id="WAX57190.1"/>
    </source>
</evidence>
<dbReference type="SUPFAM" id="SSF48317">
    <property type="entry name" value="Acid phosphatase/Vanadium-dependent haloperoxidase"/>
    <property type="match status" value="1"/>
</dbReference>
<feature type="transmembrane region" description="Helical" evidence="5">
    <location>
        <begin position="311"/>
        <end position="329"/>
    </location>
</feature>
<evidence type="ECO:0000256" key="1">
    <source>
        <dbReference type="ARBA" id="ARBA00004141"/>
    </source>
</evidence>
<evidence type="ECO:0000259" key="6">
    <source>
        <dbReference type="Pfam" id="PF14378"/>
    </source>
</evidence>
<proteinExistence type="predicted"/>
<organism evidence="7 8">
    <name type="scientific">Jatrophihabitans cynanchi</name>
    <dbReference type="NCBI Taxonomy" id="2944128"/>
    <lineage>
        <taxon>Bacteria</taxon>
        <taxon>Bacillati</taxon>
        <taxon>Actinomycetota</taxon>
        <taxon>Actinomycetes</taxon>
        <taxon>Jatrophihabitantales</taxon>
        <taxon>Jatrophihabitantaceae</taxon>
        <taxon>Jatrophihabitans</taxon>
    </lineage>
</organism>
<dbReference type="Proteomes" id="UP001164693">
    <property type="component" value="Chromosome"/>
</dbReference>
<dbReference type="Gene3D" id="1.20.144.10">
    <property type="entry name" value="Phosphatidic acid phosphatase type 2/haloperoxidase"/>
    <property type="match status" value="1"/>
</dbReference>
<feature type="transmembrane region" description="Helical" evidence="5">
    <location>
        <begin position="165"/>
        <end position="187"/>
    </location>
</feature>
<dbReference type="RefSeq" id="WP_269443728.1">
    <property type="nucleotide sequence ID" value="NZ_CP097463.1"/>
</dbReference>
<dbReference type="PANTHER" id="PTHR31310">
    <property type="match status" value="1"/>
</dbReference>
<dbReference type="InterPro" id="IPR052185">
    <property type="entry name" value="IPC_Synthase-Related"/>
</dbReference>
<dbReference type="CDD" id="cd03386">
    <property type="entry name" value="PAP2_Aur1_like"/>
    <property type="match status" value="1"/>
</dbReference>
<feature type="domain" description="Inositolphosphotransferase Aur1/Ipt1" evidence="6">
    <location>
        <begin position="132"/>
        <end position="326"/>
    </location>
</feature>
<dbReference type="Pfam" id="PF14378">
    <property type="entry name" value="PAP2_3"/>
    <property type="match status" value="1"/>
</dbReference>
<feature type="transmembrane region" description="Helical" evidence="5">
    <location>
        <begin position="262"/>
        <end position="281"/>
    </location>
</feature>
<keyword evidence="3 5" id="KW-1133">Transmembrane helix</keyword>
<dbReference type="EMBL" id="CP097463">
    <property type="protein sequence ID" value="WAX57190.1"/>
    <property type="molecule type" value="Genomic_DNA"/>
</dbReference>
<accession>A0ABY7JX91</accession>
<evidence type="ECO:0000256" key="2">
    <source>
        <dbReference type="ARBA" id="ARBA00022692"/>
    </source>
</evidence>
<comment type="subcellular location">
    <subcellularLocation>
        <location evidence="1">Membrane</location>
        <topology evidence="1">Multi-pass membrane protein</topology>
    </subcellularLocation>
</comment>
<gene>
    <name evidence="7" type="ORF">M6B22_00120</name>
</gene>
<feature type="transmembrane region" description="Helical" evidence="5">
    <location>
        <begin position="49"/>
        <end position="66"/>
    </location>
</feature>
<keyword evidence="8" id="KW-1185">Reference proteome</keyword>
<dbReference type="InterPro" id="IPR026841">
    <property type="entry name" value="Aur1/Ipt1"/>
</dbReference>
<keyword evidence="4 5" id="KW-0472">Membrane</keyword>
<dbReference type="InterPro" id="IPR036938">
    <property type="entry name" value="PAP2/HPO_sf"/>
</dbReference>
<evidence type="ECO:0000313" key="8">
    <source>
        <dbReference type="Proteomes" id="UP001164693"/>
    </source>
</evidence>
<feature type="transmembrane region" description="Helical" evidence="5">
    <location>
        <begin position="72"/>
        <end position="90"/>
    </location>
</feature>
<dbReference type="PANTHER" id="PTHR31310:SF7">
    <property type="entry name" value="PA-PHOSPHATASE RELATED-FAMILY PROTEIN DDB_G0268928"/>
    <property type="match status" value="1"/>
</dbReference>
<name>A0ABY7JX91_9ACTN</name>
<evidence type="ECO:0000256" key="5">
    <source>
        <dbReference type="SAM" id="Phobius"/>
    </source>
</evidence>
<evidence type="ECO:0000256" key="3">
    <source>
        <dbReference type="ARBA" id="ARBA00022989"/>
    </source>
</evidence>
<feature type="transmembrane region" description="Helical" evidence="5">
    <location>
        <begin position="97"/>
        <end position="114"/>
    </location>
</feature>
<sequence length="360" mass="40614">MAERPDGTEQQRRTVPGVAKPRIAPLTKPLVAGYELVMRPIHAVGWHRIRLAFGLAYFLAIGYILVTDGVPTGRKALSYIVVAGLAITCLGRGWRRLVQVVIDWLPFTVVLMTYDQSRALADTMGMPLHESDIARAESWLFGGHVPTVWLQQHFYDAAQVHWWDALATLTYTSHFVVTPLIAAIFWIRDRRVWMRYISRVILLSFAGLATYILFPEAPPWLAARDGYIGSVSRLSARGWEYFHASFANRLLEAGQNGGANPVAAMPSLHLAFAFLAALTIYERLQTRWRGLIYLYPVLMGLTLVYTGEHYVIDLVFGMLYAVAAHWALCRWEAWWRARRPARVAVPELAAETEMESATAT</sequence>